<dbReference type="InterPro" id="IPR004843">
    <property type="entry name" value="Calcineurin-like_PHP"/>
</dbReference>
<reference evidence="3" key="1">
    <citation type="submission" date="2020-03" db="EMBL/GenBank/DDBJ databases">
        <title>The deep terrestrial virosphere.</title>
        <authorList>
            <person name="Holmfeldt K."/>
            <person name="Nilsson E."/>
            <person name="Simone D."/>
            <person name="Lopez-Fernandez M."/>
            <person name="Wu X."/>
            <person name="de Brujin I."/>
            <person name="Lundin D."/>
            <person name="Andersson A."/>
            <person name="Bertilsson S."/>
            <person name="Dopson M."/>
        </authorList>
    </citation>
    <scope>NUCLEOTIDE SEQUENCE</scope>
    <source>
        <strain evidence="3">MM415A00305</strain>
        <strain evidence="2">MM415B01000</strain>
    </source>
</reference>
<evidence type="ECO:0000313" key="3">
    <source>
        <dbReference type="EMBL" id="QJA83246.1"/>
    </source>
</evidence>
<feature type="domain" description="Calcineurin-like phosphoesterase" evidence="1">
    <location>
        <begin position="6"/>
        <end position="158"/>
    </location>
</feature>
<name>A0A6M3KMG7_9ZZZZ</name>
<dbReference type="AlphaFoldDB" id="A0A6M3KMG7"/>
<dbReference type="EMBL" id="MT142506">
    <property type="protein sequence ID" value="QJA83246.1"/>
    <property type="molecule type" value="Genomic_DNA"/>
</dbReference>
<accession>A0A6M3KMG7</accession>
<protein>
    <submittedName>
        <fullName evidence="3">Putative calcineurin-like phosphoesterase</fullName>
    </submittedName>
</protein>
<dbReference type="GO" id="GO:0016787">
    <property type="term" value="F:hydrolase activity"/>
    <property type="evidence" value="ECO:0007669"/>
    <property type="project" value="InterPro"/>
</dbReference>
<proteinExistence type="predicted"/>
<dbReference type="EMBL" id="MT141430">
    <property type="protein sequence ID" value="QJA61094.1"/>
    <property type="molecule type" value="Genomic_DNA"/>
</dbReference>
<gene>
    <name evidence="3" type="ORF">MM415A00305_0044</name>
    <name evidence="2" type="ORF">MM415B01000_0020</name>
</gene>
<dbReference type="Pfam" id="PF00149">
    <property type="entry name" value="Metallophos"/>
    <property type="match status" value="1"/>
</dbReference>
<dbReference type="SUPFAM" id="SSF56300">
    <property type="entry name" value="Metallo-dependent phosphatases"/>
    <property type="match status" value="1"/>
</dbReference>
<dbReference type="Gene3D" id="3.60.21.10">
    <property type="match status" value="1"/>
</dbReference>
<evidence type="ECO:0000259" key="1">
    <source>
        <dbReference type="Pfam" id="PF00149"/>
    </source>
</evidence>
<organism evidence="3">
    <name type="scientific">viral metagenome</name>
    <dbReference type="NCBI Taxonomy" id="1070528"/>
    <lineage>
        <taxon>unclassified sequences</taxon>
        <taxon>metagenomes</taxon>
        <taxon>organismal metagenomes</taxon>
    </lineage>
</organism>
<dbReference type="InterPro" id="IPR029052">
    <property type="entry name" value="Metallo-depent_PP-like"/>
</dbReference>
<sequence>MPQTHVVFADLHIPFHDPKALAVAHKVAKAAKPDCIWWLGDVLDFAPISRFRDSARYGHTVQDELDEAVAYFQRTRRQFPGVPFHYMLGNHENRLKYYLWVQAAHLRDLRAATFEHQFMFDCNGDPINLDITFHKKKYLLARRFVLKHGSRANLYSCRWEYEDEGRSGMSAHMHRSGSWAWSRPGTGGDMWHGVACLCDLDPKYKEDDGKPSPWNHGMGVLTKDGNRVSVENVIIEKGVAGFRGRTFTA</sequence>
<evidence type="ECO:0000313" key="2">
    <source>
        <dbReference type="EMBL" id="QJA61094.1"/>
    </source>
</evidence>